<dbReference type="AlphaFoldDB" id="A0A839UNS6"/>
<feature type="transmembrane region" description="Helical" evidence="6">
    <location>
        <begin position="79"/>
        <end position="102"/>
    </location>
</feature>
<dbReference type="Proteomes" id="UP000559987">
    <property type="component" value="Unassembled WGS sequence"/>
</dbReference>
<keyword evidence="9" id="KW-1185">Reference proteome</keyword>
<proteinExistence type="predicted"/>
<dbReference type="GO" id="GO:0005886">
    <property type="term" value="C:plasma membrane"/>
    <property type="evidence" value="ECO:0007669"/>
    <property type="project" value="UniProtKB-SubCell"/>
</dbReference>
<gene>
    <name evidence="8" type="ORF">FHS30_002601</name>
</gene>
<feature type="transmembrane region" description="Helical" evidence="6">
    <location>
        <begin position="23"/>
        <end position="49"/>
    </location>
</feature>
<dbReference type="PANTHER" id="PTHR36115">
    <property type="entry name" value="PROLINE-RICH ANTIGEN HOMOLOG-RELATED"/>
    <property type="match status" value="1"/>
</dbReference>
<evidence type="ECO:0000256" key="5">
    <source>
        <dbReference type="ARBA" id="ARBA00023136"/>
    </source>
</evidence>
<keyword evidence="2" id="KW-1003">Cell membrane</keyword>
<accession>A0A839UNS6</accession>
<dbReference type="InterPro" id="IPR010432">
    <property type="entry name" value="RDD"/>
</dbReference>
<reference evidence="8 9" key="1">
    <citation type="submission" date="2020-08" db="EMBL/GenBank/DDBJ databases">
        <title>Genomic Encyclopedia of Type Strains, Phase III (KMG-III): the genomes of soil and plant-associated and newly described type strains.</title>
        <authorList>
            <person name="Whitman W."/>
        </authorList>
    </citation>
    <scope>NUCLEOTIDE SEQUENCE [LARGE SCALE GENOMIC DNA]</scope>
    <source>
        <strain evidence="8 9">CECT 8571</strain>
    </source>
</reference>
<sequence length="173" mass="19556">MKLELDLPDMDGRSATPVRYAGFWVRFATFVIDSLCVALFVSIPLFFVFGSGHWQMNIPLDGQLPSPEQARELLAQLRLIMAQVITEYAILLVLYAYCWVRYLGTPGKLVLGLQVVDARTLGPLSVKQSIIRYLGYFVSSLAGCLGFIWVGIDARKQGFHDMMAHSYVIYRRD</sequence>
<evidence type="ECO:0000256" key="4">
    <source>
        <dbReference type="ARBA" id="ARBA00022989"/>
    </source>
</evidence>
<evidence type="ECO:0000256" key="3">
    <source>
        <dbReference type="ARBA" id="ARBA00022692"/>
    </source>
</evidence>
<evidence type="ECO:0000256" key="2">
    <source>
        <dbReference type="ARBA" id="ARBA00022475"/>
    </source>
</evidence>
<dbReference type="RefSeq" id="WP_183910864.1">
    <property type="nucleotide sequence ID" value="NZ_JACHXZ010000003.1"/>
</dbReference>
<name>A0A839UNS6_9GAMM</name>
<dbReference type="PANTHER" id="PTHR36115:SF4">
    <property type="entry name" value="MEMBRANE PROTEIN"/>
    <property type="match status" value="1"/>
</dbReference>
<evidence type="ECO:0000313" key="9">
    <source>
        <dbReference type="Proteomes" id="UP000559987"/>
    </source>
</evidence>
<keyword evidence="3 6" id="KW-0812">Transmembrane</keyword>
<evidence type="ECO:0000256" key="6">
    <source>
        <dbReference type="SAM" id="Phobius"/>
    </source>
</evidence>
<organism evidence="8 9">
    <name type="scientific">Simiduia aestuariiviva</name>
    <dbReference type="NCBI Taxonomy" id="1510459"/>
    <lineage>
        <taxon>Bacteria</taxon>
        <taxon>Pseudomonadati</taxon>
        <taxon>Pseudomonadota</taxon>
        <taxon>Gammaproteobacteria</taxon>
        <taxon>Cellvibrionales</taxon>
        <taxon>Cellvibrionaceae</taxon>
        <taxon>Simiduia</taxon>
    </lineage>
</organism>
<evidence type="ECO:0000256" key="1">
    <source>
        <dbReference type="ARBA" id="ARBA00004651"/>
    </source>
</evidence>
<evidence type="ECO:0000259" key="7">
    <source>
        <dbReference type="Pfam" id="PF06271"/>
    </source>
</evidence>
<keyword evidence="5 6" id="KW-0472">Membrane</keyword>
<dbReference type="Pfam" id="PF06271">
    <property type="entry name" value="RDD"/>
    <property type="match status" value="1"/>
</dbReference>
<feature type="domain" description="RDD" evidence="7">
    <location>
        <begin position="20"/>
        <end position="164"/>
    </location>
</feature>
<keyword evidence="4 6" id="KW-1133">Transmembrane helix</keyword>
<evidence type="ECO:0000313" key="8">
    <source>
        <dbReference type="EMBL" id="MBB3169393.1"/>
    </source>
</evidence>
<dbReference type="EMBL" id="JACHXZ010000003">
    <property type="protein sequence ID" value="MBB3169393.1"/>
    <property type="molecule type" value="Genomic_DNA"/>
</dbReference>
<feature type="transmembrane region" description="Helical" evidence="6">
    <location>
        <begin position="130"/>
        <end position="152"/>
    </location>
</feature>
<dbReference type="InterPro" id="IPR051791">
    <property type="entry name" value="Pra-immunoreactive"/>
</dbReference>
<comment type="caution">
    <text evidence="8">The sequence shown here is derived from an EMBL/GenBank/DDBJ whole genome shotgun (WGS) entry which is preliminary data.</text>
</comment>
<protein>
    <submittedName>
        <fullName evidence="8">Putative RDD family membrane protein YckC</fullName>
    </submittedName>
</protein>
<comment type="subcellular location">
    <subcellularLocation>
        <location evidence="1">Cell membrane</location>
        <topology evidence="1">Multi-pass membrane protein</topology>
    </subcellularLocation>
</comment>